<organism evidence="2 3">
    <name type="scientific">Acacia crassicarpa</name>
    <name type="common">northern wattle</name>
    <dbReference type="NCBI Taxonomy" id="499986"/>
    <lineage>
        <taxon>Eukaryota</taxon>
        <taxon>Viridiplantae</taxon>
        <taxon>Streptophyta</taxon>
        <taxon>Embryophyta</taxon>
        <taxon>Tracheophyta</taxon>
        <taxon>Spermatophyta</taxon>
        <taxon>Magnoliopsida</taxon>
        <taxon>eudicotyledons</taxon>
        <taxon>Gunneridae</taxon>
        <taxon>Pentapetalae</taxon>
        <taxon>rosids</taxon>
        <taxon>fabids</taxon>
        <taxon>Fabales</taxon>
        <taxon>Fabaceae</taxon>
        <taxon>Caesalpinioideae</taxon>
        <taxon>mimosoid clade</taxon>
        <taxon>Acacieae</taxon>
        <taxon>Acacia</taxon>
    </lineage>
</organism>
<evidence type="ECO:0000313" key="3">
    <source>
        <dbReference type="Proteomes" id="UP001293593"/>
    </source>
</evidence>
<dbReference type="EMBL" id="JAWXYG010000004">
    <property type="protein sequence ID" value="KAK4275677.1"/>
    <property type="molecule type" value="Genomic_DNA"/>
</dbReference>
<protein>
    <submittedName>
        <fullName evidence="2">Uncharacterized protein</fullName>
    </submittedName>
</protein>
<keyword evidence="3" id="KW-1185">Reference proteome</keyword>
<comment type="caution">
    <text evidence="2">The sequence shown here is derived from an EMBL/GenBank/DDBJ whole genome shotgun (WGS) entry which is preliminary data.</text>
</comment>
<evidence type="ECO:0000313" key="2">
    <source>
        <dbReference type="EMBL" id="KAK4275677.1"/>
    </source>
</evidence>
<sequence>MGFLLSRCIFRRSGSMKLYLAYGSVAGCFWLPRRVLSLTPLKLLWLS</sequence>
<gene>
    <name evidence="2" type="ORF">QN277_018717</name>
    <name evidence="1" type="ORF">QN277_026595</name>
</gene>
<proteinExistence type="predicted"/>
<dbReference type="EMBL" id="JAWXYG010000008">
    <property type="protein sequence ID" value="KAK4265561.1"/>
    <property type="molecule type" value="Genomic_DNA"/>
</dbReference>
<dbReference type="Proteomes" id="UP001293593">
    <property type="component" value="Unassembled WGS sequence"/>
</dbReference>
<reference evidence="2" key="1">
    <citation type="submission" date="2023-10" db="EMBL/GenBank/DDBJ databases">
        <title>Chromosome-level genome of the transformable northern wattle, Acacia crassicarpa.</title>
        <authorList>
            <person name="Massaro I."/>
            <person name="Sinha N.R."/>
            <person name="Poethig S."/>
            <person name="Leichty A.R."/>
        </authorList>
    </citation>
    <scope>NUCLEOTIDE SEQUENCE</scope>
    <source>
        <strain evidence="2">Acra3RX</strain>
        <tissue evidence="2">Leaf</tissue>
    </source>
</reference>
<evidence type="ECO:0000313" key="1">
    <source>
        <dbReference type="EMBL" id="KAK4265561.1"/>
    </source>
</evidence>
<dbReference type="PROSITE" id="PS51257">
    <property type="entry name" value="PROKAR_LIPOPROTEIN"/>
    <property type="match status" value="1"/>
</dbReference>
<name>A0AAE1MPL6_9FABA</name>
<accession>A0AAE1MPL6</accession>
<dbReference type="AlphaFoldDB" id="A0AAE1MPL6"/>